<evidence type="ECO:0000313" key="2">
    <source>
        <dbReference type="EMBL" id="MCC5464280.1"/>
    </source>
</evidence>
<dbReference type="Pfam" id="PF00300">
    <property type="entry name" value="His_Phos_1"/>
    <property type="match status" value="1"/>
</dbReference>
<proteinExistence type="predicted"/>
<evidence type="ECO:0000256" key="1">
    <source>
        <dbReference type="NCBIfam" id="TIGR03162"/>
    </source>
</evidence>
<reference evidence="2" key="1">
    <citation type="submission" date="2021-11" db="EMBL/GenBank/DDBJ databases">
        <title>Description of a new species Pelosinus isolated from the bottom sediments of Lake Baikal.</title>
        <authorList>
            <person name="Zakharyuk A."/>
        </authorList>
    </citation>
    <scope>NUCLEOTIDE SEQUENCE</scope>
    <source>
        <strain evidence="2">Bkl1</strain>
    </source>
</reference>
<dbReference type="CDD" id="cd07067">
    <property type="entry name" value="HP_PGM_like"/>
    <property type="match status" value="1"/>
</dbReference>
<gene>
    <name evidence="2" type="primary">cobC</name>
    <name evidence="2" type="ORF">LMF89_02735</name>
</gene>
<protein>
    <recommendedName>
        <fullName evidence="1">Alpha-ribazole phosphatase</fullName>
        <ecNumber evidence="1">3.1.3.73</ecNumber>
    </recommendedName>
</protein>
<accession>A0ABS8HM76</accession>
<dbReference type="InterPro" id="IPR029033">
    <property type="entry name" value="His_PPase_superfam"/>
</dbReference>
<dbReference type="Proteomes" id="UP001165492">
    <property type="component" value="Unassembled WGS sequence"/>
</dbReference>
<dbReference type="PANTHER" id="PTHR10606">
    <property type="entry name" value="6-PHOSPHOFRUCTO-2-KINASE/FRUCTOSE-2,6-BISPHOSPHATASE"/>
    <property type="match status" value="1"/>
</dbReference>
<dbReference type="InterPro" id="IPR003094">
    <property type="entry name" value="6Pfruct_kin"/>
</dbReference>
<dbReference type="EC" id="3.1.3.73" evidence="1"/>
<dbReference type="InterPro" id="IPR013078">
    <property type="entry name" value="His_Pase_superF_clade-1"/>
</dbReference>
<dbReference type="SMART" id="SM00855">
    <property type="entry name" value="PGAM"/>
    <property type="match status" value="1"/>
</dbReference>
<dbReference type="PIRSF" id="PIRSF000709">
    <property type="entry name" value="6PFK_2-Ptase"/>
    <property type="match status" value="1"/>
</dbReference>
<dbReference type="Gene3D" id="3.40.50.1240">
    <property type="entry name" value="Phosphoglycerate mutase-like"/>
    <property type="match status" value="1"/>
</dbReference>
<comment type="caution">
    <text evidence="2">The sequence shown here is derived from an EMBL/GenBank/DDBJ whole genome shotgun (WGS) entry which is preliminary data.</text>
</comment>
<sequence length="203" mass="23008">MENRTVYLIRHGKIKFEDNQRRYIGQLDLPLSLEGIQQAQCLETILKDIDIGKVYCSDLLRSQQTAQIIAGNKAIPVIVRKDLREIHMGNWEGRTFSHIVKEYPEEFKARGADIGYYRVAGGESFADCYKRVIDAFHEIMNSSSGTILLVGHAGVNRLLLCYVLGMPLANLFRINQDYGSLNIIATRKSGWQVKLVNETTCRG</sequence>
<dbReference type="SUPFAM" id="SSF53254">
    <property type="entry name" value="Phosphoglycerate mutase-like"/>
    <property type="match status" value="1"/>
</dbReference>
<name>A0ABS8HM76_9FIRM</name>
<dbReference type="EMBL" id="JAJHJB010000002">
    <property type="protein sequence ID" value="MCC5464280.1"/>
    <property type="molecule type" value="Genomic_DNA"/>
</dbReference>
<organism evidence="2 3">
    <name type="scientific">Pelosinus baikalensis</name>
    <dbReference type="NCBI Taxonomy" id="2892015"/>
    <lineage>
        <taxon>Bacteria</taxon>
        <taxon>Bacillati</taxon>
        <taxon>Bacillota</taxon>
        <taxon>Negativicutes</taxon>
        <taxon>Selenomonadales</taxon>
        <taxon>Sporomusaceae</taxon>
        <taxon>Pelosinus</taxon>
    </lineage>
</organism>
<evidence type="ECO:0000313" key="3">
    <source>
        <dbReference type="Proteomes" id="UP001165492"/>
    </source>
</evidence>
<keyword evidence="3" id="KW-1185">Reference proteome</keyword>
<dbReference type="NCBIfam" id="TIGR03162">
    <property type="entry name" value="ribazole_cobC"/>
    <property type="match status" value="1"/>
</dbReference>
<dbReference type="InterPro" id="IPR017578">
    <property type="entry name" value="Ribazole_CobC"/>
</dbReference>